<dbReference type="GO" id="GO:0031090">
    <property type="term" value="C:organelle membrane"/>
    <property type="evidence" value="ECO:0007669"/>
    <property type="project" value="UniProtKB-ARBA"/>
</dbReference>
<feature type="transmembrane region" description="Helical" evidence="6">
    <location>
        <begin position="56"/>
        <end position="82"/>
    </location>
</feature>
<protein>
    <recommendedName>
        <fullName evidence="7">Amino acid transporter transmembrane domain-containing protein</fullName>
    </recommendedName>
</protein>
<comment type="subcellular location">
    <subcellularLocation>
        <location evidence="1">Membrane</location>
        <topology evidence="1">Multi-pass membrane protein</topology>
    </subcellularLocation>
</comment>
<dbReference type="Proteomes" id="UP001180020">
    <property type="component" value="Unassembled WGS sequence"/>
</dbReference>
<feature type="transmembrane region" description="Helical" evidence="6">
    <location>
        <begin position="114"/>
        <end position="131"/>
    </location>
</feature>
<sequence length="399" mass="42819">MMSIPATMKVLGVGPALCLIVAVAFLSDVSVEFLMRYTECGPSKSYSYAGIMRESFGRLGSVGLQVCVVVTNMGGLIVYLIIIGDVLSGSRSEGTVHLGILQECFGDHWWTGRAFSLLLTVLIFMLPLLLLKRVDSLRFTSAVSVLLAVIFVVITSAMAIIALSEGKTKSPRLLPHLMKQSSALDLFTAIPVIVTAFTFHFNVHPIRAELSNSSDMTSAVRLSLILCSAIYAAVGLAGYLLFGDATMADILSNFDRGGGSGGYIGPFITDTVRLSYALHLILVFPLINFSLRINVDGLLFPKAQLLGSSPVRFYSITGLLLGFTYLAAIAIPNIWALFQFFGSTSAVCLSLIFPGVIVLRDVHGVSKRRDKILAASMISLAVITSTIAITSNVISLFGK</sequence>
<evidence type="ECO:0000259" key="7">
    <source>
        <dbReference type="Pfam" id="PF01490"/>
    </source>
</evidence>
<feature type="transmembrane region" description="Helical" evidence="6">
    <location>
        <begin position="337"/>
        <end position="360"/>
    </location>
</feature>
<gene>
    <name evidence="8" type="ORF">QJS10_CPA03g01017</name>
</gene>
<reference evidence="8" key="2">
    <citation type="submission" date="2023-06" db="EMBL/GenBank/DDBJ databases">
        <authorList>
            <person name="Ma L."/>
            <person name="Liu K.-W."/>
            <person name="Li Z."/>
            <person name="Hsiao Y.-Y."/>
            <person name="Qi Y."/>
            <person name="Fu T."/>
            <person name="Tang G."/>
            <person name="Zhang D."/>
            <person name="Sun W.-H."/>
            <person name="Liu D.-K."/>
            <person name="Li Y."/>
            <person name="Chen G.-Z."/>
            <person name="Liu X.-D."/>
            <person name="Liao X.-Y."/>
            <person name="Jiang Y.-T."/>
            <person name="Yu X."/>
            <person name="Hao Y."/>
            <person name="Huang J."/>
            <person name="Zhao X.-W."/>
            <person name="Ke S."/>
            <person name="Chen Y.-Y."/>
            <person name="Wu W.-L."/>
            <person name="Hsu J.-L."/>
            <person name="Lin Y.-F."/>
            <person name="Huang M.-D."/>
            <person name="Li C.-Y."/>
            <person name="Huang L."/>
            <person name="Wang Z.-W."/>
            <person name="Zhao X."/>
            <person name="Zhong W.-Y."/>
            <person name="Peng D.-H."/>
            <person name="Ahmad S."/>
            <person name="Lan S."/>
            <person name="Zhang J.-S."/>
            <person name="Tsai W.-C."/>
            <person name="Van De Peer Y."/>
            <person name="Liu Z.-J."/>
        </authorList>
    </citation>
    <scope>NUCLEOTIDE SEQUENCE</scope>
    <source>
        <strain evidence="8">CP</strain>
        <tissue evidence="8">Leaves</tissue>
    </source>
</reference>
<evidence type="ECO:0000313" key="9">
    <source>
        <dbReference type="Proteomes" id="UP001180020"/>
    </source>
</evidence>
<proteinExistence type="predicted"/>
<feature type="transmembrane region" description="Helical" evidence="6">
    <location>
        <begin position="222"/>
        <end position="242"/>
    </location>
</feature>
<dbReference type="GO" id="GO:0015179">
    <property type="term" value="F:L-amino acid transmembrane transporter activity"/>
    <property type="evidence" value="ECO:0007669"/>
    <property type="project" value="TreeGrafter"/>
</dbReference>
<feature type="transmembrane region" description="Helical" evidence="6">
    <location>
        <begin position="311"/>
        <end position="331"/>
    </location>
</feature>
<name>A0AAV9F8S7_ACOCL</name>
<dbReference type="AlphaFoldDB" id="A0AAV9F8S7"/>
<feature type="transmembrane region" description="Helical" evidence="6">
    <location>
        <begin position="372"/>
        <end position="397"/>
    </location>
</feature>
<evidence type="ECO:0000256" key="5">
    <source>
        <dbReference type="ARBA" id="ARBA00023136"/>
    </source>
</evidence>
<dbReference type="PANTHER" id="PTHR22950:SF323">
    <property type="entry name" value="AMINO ACID TRANSPORTER AVT6C"/>
    <property type="match status" value="1"/>
</dbReference>
<evidence type="ECO:0000256" key="3">
    <source>
        <dbReference type="ARBA" id="ARBA00022970"/>
    </source>
</evidence>
<keyword evidence="4 6" id="KW-1133">Transmembrane helix</keyword>
<keyword evidence="3" id="KW-0813">Transport</keyword>
<keyword evidence="3" id="KW-0029">Amino-acid transport</keyword>
<feature type="transmembrane region" description="Helical" evidence="6">
    <location>
        <begin position="12"/>
        <end position="35"/>
    </location>
</feature>
<keyword evidence="9" id="KW-1185">Reference proteome</keyword>
<keyword evidence="2 6" id="KW-0812">Transmembrane</keyword>
<dbReference type="PANTHER" id="PTHR22950">
    <property type="entry name" value="AMINO ACID TRANSPORTER"/>
    <property type="match status" value="1"/>
</dbReference>
<accession>A0AAV9F8S7</accession>
<evidence type="ECO:0000256" key="6">
    <source>
        <dbReference type="SAM" id="Phobius"/>
    </source>
</evidence>
<feature type="domain" description="Amino acid transporter transmembrane" evidence="7">
    <location>
        <begin position="2"/>
        <end position="384"/>
    </location>
</feature>
<evidence type="ECO:0000256" key="2">
    <source>
        <dbReference type="ARBA" id="ARBA00022692"/>
    </source>
</evidence>
<evidence type="ECO:0000256" key="1">
    <source>
        <dbReference type="ARBA" id="ARBA00004141"/>
    </source>
</evidence>
<keyword evidence="5 6" id="KW-0472">Membrane</keyword>
<feature type="transmembrane region" description="Helical" evidence="6">
    <location>
        <begin position="143"/>
        <end position="163"/>
    </location>
</feature>
<dbReference type="Pfam" id="PF01490">
    <property type="entry name" value="Aa_trans"/>
    <property type="match status" value="1"/>
</dbReference>
<reference evidence="8" key="1">
    <citation type="journal article" date="2023" name="Nat. Commun.">
        <title>Diploid and tetraploid genomes of Acorus and the evolution of monocots.</title>
        <authorList>
            <person name="Ma L."/>
            <person name="Liu K.W."/>
            <person name="Li Z."/>
            <person name="Hsiao Y.Y."/>
            <person name="Qi Y."/>
            <person name="Fu T."/>
            <person name="Tang G.D."/>
            <person name="Zhang D."/>
            <person name="Sun W.H."/>
            <person name="Liu D.K."/>
            <person name="Li Y."/>
            <person name="Chen G.Z."/>
            <person name="Liu X.D."/>
            <person name="Liao X.Y."/>
            <person name="Jiang Y.T."/>
            <person name="Yu X."/>
            <person name="Hao Y."/>
            <person name="Huang J."/>
            <person name="Zhao X.W."/>
            <person name="Ke S."/>
            <person name="Chen Y.Y."/>
            <person name="Wu W.L."/>
            <person name="Hsu J.L."/>
            <person name="Lin Y.F."/>
            <person name="Huang M.D."/>
            <person name="Li C.Y."/>
            <person name="Huang L."/>
            <person name="Wang Z.W."/>
            <person name="Zhao X."/>
            <person name="Zhong W.Y."/>
            <person name="Peng D.H."/>
            <person name="Ahmad S."/>
            <person name="Lan S."/>
            <person name="Zhang J.S."/>
            <person name="Tsai W.C."/>
            <person name="Van de Peer Y."/>
            <person name="Liu Z.J."/>
        </authorList>
    </citation>
    <scope>NUCLEOTIDE SEQUENCE</scope>
    <source>
        <strain evidence="8">CP</strain>
    </source>
</reference>
<feature type="transmembrane region" description="Helical" evidence="6">
    <location>
        <begin position="274"/>
        <end position="291"/>
    </location>
</feature>
<feature type="transmembrane region" description="Helical" evidence="6">
    <location>
        <begin position="183"/>
        <end position="201"/>
    </location>
</feature>
<organism evidence="8 9">
    <name type="scientific">Acorus calamus</name>
    <name type="common">Sweet flag</name>
    <dbReference type="NCBI Taxonomy" id="4465"/>
    <lineage>
        <taxon>Eukaryota</taxon>
        <taxon>Viridiplantae</taxon>
        <taxon>Streptophyta</taxon>
        <taxon>Embryophyta</taxon>
        <taxon>Tracheophyta</taxon>
        <taxon>Spermatophyta</taxon>
        <taxon>Magnoliopsida</taxon>
        <taxon>Liliopsida</taxon>
        <taxon>Acoraceae</taxon>
        <taxon>Acorus</taxon>
    </lineage>
</organism>
<dbReference type="EMBL" id="JAUJYO010000003">
    <property type="protein sequence ID" value="KAK1321258.1"/>
    <property type="molecule type" value="Genomic_DNA"/>
</dbReference>
<dbReference type="InterPro" id="IPR013057">
    <property type="entry name" value="AA_transpt_TM"/>
</dbReference>
<evidence type="ECO:0000256" key="4">
    <source>
        <dbReference type="ARBA" id="ARBA00022989"/>
    </source>
</evidence>
<comment type="caution">
    <text evidence="8">The sequence shown here is derived from an EMBL/GenBank/DDBJ whole genome shotgun (WGS) entry which is preliminary data.</text>
</comment>
<evidence type="ECO:0000313" key="8">
    <source>
        <dbReference type="EMBL" id="KAK1321258.1"/>
    </source>
</evidence>